<dbReference type="EMBL" id="CM042011">
    <property type="protein sequence ID" value="KAI3764411.1"/>
    <property type="molecule type" value="Genomic_DNA"/>
</dbReference>
<reference evidence="2" key="1">
    <citation type="journal article" date="2022" name="Mol. Ecol. Resour.">
        <title>The genomes of chicory, endive, great burdock and yacon provide insights into Asteraceae palaeo-polyploidization history and plant inulin production.</title>
        <authorList>
            <person name="Fan W."/>
            <person name="Wang S."/>
            <person name="Wang H."/>
            <person name="Wang A."/>
            <person name="Jiang F."/>
            <person name="Liu H."/>
            <person name="Zhao H."/>
            <person name="Xu D."/>
            <person name="Zhang Y."/>
        </authorList>
    </citation>
    <scope>NUCLEOTIDE SEQUENCE [LARGE SCALE GENOMIC DNA]</scope>
    <source>
        <strain evidence="2">cv. Punajuju</strain>
    </source>
</reference>
<sequence>MTASWSTNTPVRVRLKKSAVEERVQQKEIKKEHKEGMTKLKEEIRKNKVENREKKKESEKKKEENILKSSMKLHSRAGSLVFRYFRQPYSEGFMQAVASMASFS</sequence>
<comment type="caution">
    <text evidence="1">The sequence shown here is derived from an EMBL/GenBank/DDBJ whole genome shotgun (WGS) entry which is preliminary data.</text>
</comment>
<reference evidence="1 2" key="2">
    <citation type="journal article" date="2022" name="Mol. Ecol. Resour.">
        <title>The genomes of chicory, endive, great burdock and yacon provide insights into Asteraceae paleo-polyploidization history and plant inulin production.</title>
        <authorList>
            <person name="Fan W."/>
            <person name="Wang S."/>
            <person name="Wang H."/>
            <person name="Wang A."/>
            <person name="Jiang F."/>
            <person name="Liu H."/>
            <person name="Zhao H."/>
            <person name="Xu D."/>
            <person name="Zhang Y."/>
        </authorList>
    </citation>
    <scope>NUCLEOTIDE SEQUENCE [LARGE SCALE GENOMIC DNA]</scope>
    <source>
        <strain evidence="2">cv. Punajuju</strain>
        <tissue evidence="1">Leaves</tissue>
    </source>
</reference>
<gene>
    <name evidence="1" type="ORF">L2E82_14418</name>
</gene>
<name>A0ACB9F134_CICIN</name>
<keyword evidence="2" id="KW-1185">Reference proteome</keyword>
<evidence type="ECO:0000313" key="2">
    <source>
        <dbReference type="Proteomes" id="UP001055811"/>
    </source>
</evidence>
<organism evidence="1 2">
    <name type="scientific">Cichorium intybus</name>
    <name type="common">Chicory</name>
    <dbReference type="NCBI Taxonomy" id="13427"/>
    <lineage>
        <taxon>Eukaryota</taxon>
        <taxon>Viridiplantae</taxon>
        <taxon>Streptophyta</taxon>
        <taxon>Embryophyta</taxon>
        <taxon>Tracheophyta</taxon>
        <taxon>Spermatophyta</taxon>
        <taxon>Magnoliopsida</taxon>
        <taxon>eudicotyledons</taxon>
        <taxon>Gunneridae</taxon>
        <taxon>Pentapetalae</taxon>
        <taxon>asterids</taxon>
        <taxon>campanulids</taxon>
        <taxon>Asterales</taxon>
        <taxon>Asteraceae</taxon>
        <taxon>Cichorioideae</taxon>
        <taxon>Cichorieae</taxon>
        <taxon>Cichoriinae</taxon>
        <taxon>Cichorium</taxon>
    </lineage>
</organism>
<protein>
    <submittedName>
        <fullName evidence="1">Uncharacterized protein</fullName>
    </submittedName>
</protein>
<evidence type="ECO:0000313" key="1">
    <source>
        <dbReference type="EMBL" id="KAI3764411.1"/>
    </source>
</evidence>
<accession>A0ACB9F134</accession>
<dbReference type="Proteomes" id="UP001055811">
    <property type="component" value="Linkage Group LG03"/>
</dbReference>
<proteinExistence type="predicted"/>